<dbReference type="Proteomes" id="UP000815325">
    <property type="component" value="Unassembled WGS sequence"/>
</dbReference>
<dbReference type="Pfam" id="PF08442">
    <property type="entry name" value="ATP-grasp_2"/>
    <property type="match status" value="1"/>
</dbReference>
<sequence>MVAKKMKLAREMYFAIMLDRATAGPIVIACSEGGTSIEDLAHSHPDKIIKVPVDIRTGITDQQAGHIVEGLKVREHTHGGM</sequence>
<evidence type="ECO:0000259" key="1">
    <source>
        <dbReference type="Pfam" id="PF08442"/>
    </source>
</evidence>
<reference evidence="2" key="1">
    <citation type="submission" date="2017-08" db="EMBL/GenBank/DDBJ databases">
        <authorList>
            <person name="Polle J.E."/>
            <person name="Barry K."/>
            <person name="Cushman J."/>
            <person name="Schmutz J."/>
            <person name="Tran D."/>
            <person name="Hathwaick L.T."/>
            <person name="Yim W.C."/>
            <person name="Jenkins J."/>
            <person name="Mckie-Krisberg Z.M."/>
            <person name="Prochnik S."/>
            <person name="Lindquist E."/>
            <person name="Dockter R.B."/>
            <person name="Adam C."/>
            <person name="Molina H."/>
            <person name="Bunkerborg J."/>
            <person name="Jin E."/>
            <person name="Buchheim M."/>
            <person name="Magnuson J."/>
        </authorList>
    </citation>
    <scope>NUCLEOTIDE SEQUENCE</scope>
    <source>
        <strain evidence="2">CCAP 19/18</strain>
    </source>
</reference>
<organism evidence="2 3">
    <name type="scientific">Dunaliella salina</name>
    <name type="common">Green alga</name>
    <name type="synonym">Protococcus salinus</name>
    <dbReference type="NCBI Taxonomy" id="3046"/>
    <lineage>
        <taxon>Eukaryota</taxon>
        <taxon>Viridiplantae</taxon>
        <taxon>Chlorophyta</taxon>
        <taxon>core chlorophytes</taxon>
        <taxon>Chlorophyceae</taxon>
        <taxon>CS clade</taxon>
        <taxon>Chlamydomonadales</taxon>
        <taxon>Dunaliellaceae</taxon>
        <taxon>Dunaliella</taxon>
    </lineage>
</organism>
<keyword evidence="3" id="KW-1185">Reference proteome</keyword>
<protein>
    <submittedName>
        <fullName evidence="2">ATP-grasp domain-containing protein</fullName>
    </submittedName>
</protein>
<dbReference type="InterPro" id="IPR013650">
    <property type="entry name" value="ATP-grasp_succ-CoA_synth-type"/>
</dbReference>
<dbReference type="PANTHER" id="PTHR11815:SF10">
    <property type="entry name" value="SUCCINATE--COA LIGASE [GDP-FORMING] SUBUNIT BETA, MITOCHONDRIAL"/>
    <property type="match status" value="1"/>
</dbReference>
<dbReference type="Gene3D" id="3.30.470.20">
    <property type="entry name" value="ATP-grasp fold, B domain"/>
    <property type="match status" value="1"/>
</dbReference>
<dbReference type="PANTHER" id="PTHR11815">
    <property type="entry name" value="SUCCINYL-COA SYNTHETASE BETA CHAIN"/>
    <property type="match status" value="1"/>
</dbReference>
<evidence type="ECO:0000313" key="2">
    <source>
        <dbReference type="EMBL" id="KAF5834591.1"/>
    </source>
</evidence>
<feature type="domain" description="ATP-grasp fold succinyl-CoA synthetase-type" evidence="1">
    <location>
        <begin position="1"/>
        <end position="76"/>
    </location>
</feature>
<dbReference type="SUPFAM" id="SSF56059">
    <property type="entry name" value="Glutathione synthetase ATP-binding domain-like"/>
    <property type="match status" value="1"/>
</dbReference>
<evidence type="ECO:0000313" key="3">
    <source>
        <dbReference type="Proteomes" id="UP000815325"/>
    </source>
</evidence>
<dbReference type="EMBL" id="MU069747">
    <property type="protein sequence ID" value="KAF5834591.1"/>
    <property type="molecule type" value="Genomic_DNA"/>
</dbReference>
<proteinExistence type="predicted"/>
<name>A0ABQ7GJ23_DUNSA</name>
<accession>A0ABQ7GJ23</accession>
<gene>
    <name evidence="2" type="ORF">DUNSADRAFT_8674</name>
</gene>
<comment type="caution">
    <text evidence="2">The sequence shown here is derived from an EMBL/GenBank/DDBJ whole genome shotgun (WGS) entry which is preliminary data.</text>
</comment>